<reference evidence="13" key="1">
    <citation type="submission" date="2017-02" db="UniProtKB">
        <authorList>
            <consortium name="WormBaseParasite"/>
        </authorList>
    </citation>
    <scope>IDENTIFICATION</scope>
</reference>
<dbReference type="Pfam" id="PF21193">
    <property type="entry name" value="NMD_SH3"/>
    <property type="match status" value="1"/>
</dbReference>
<sequence>MESLDCEGFGNGTVLCCDCGTPIQPNPANMCAACIRSRVDITEGIPRQSHVSCCKFCGRYFMPPNSWIYASPESKELLSLALKKLKPFMLKVRLTDASFVWTEPHSKRIKVKLTIQKEVLTSAVLQQSFIVEFVIQNQMCEDCRRAEAKDYWRACVQVRQKCDFKKTLFYLEQLVLKHGIHEKATGVKPVATGIDFFYAKLQDARKLVDFLLAGFPCRYRQSQELVTHDTKSNIYDYKHTFCVEIVPICRDNIVCVPVKVAQALGNMNQLLICLRISNVITLIDPSTLQVADVTATQYWRTPFNSLCQPRQLSEFYIINVEDVGDVVKSTGAKRISRKHRLADAWVVPSNQVGVSNVEPICTRTHLGLLLKPGDLVMGFDVKNSNVNDSVFDKISTEKIPDVILVKKVYDRATRQKRRLWKLKRLVTNGNIVADSASVENDFQEFMEDLEEDEQMREKINIYRDKTKVPAVKSSDLDFPEGPSLEEMLEDLEIDDVEMTEA</sequence>
<evidence type="ECO:0000259" key="11">
    <source>
        <dbReference type="Pfam" id="PF21193"/>
    </source>
</evidence>
<dbReference type="InterPro" id="IPR048899">
    <property type="entry name" value="NMD_SH3"/>
</dbReference>
<dbReference type="InterPro" id="IPR048898">
    <property type="entry name" value="OB_NMD3"/>
</dbReference>
<evidence type="ECO:0000313" key="12">
    <source>
        <dbReference type="Proteomes" id="UP000046393"/>
    </source>
</evidence>
<dbReference type="Proteomes" id="UP000046393">
    <property type="component" value="Unplaced"/>
</dbReference>
<evidence type="ECO:0000313" key="13">
    <source>
        <dbReference type="WBParaSite" id="SMUV_0000002301-mRNA-1"/>
    </source>
</evidence>
<evidence type="ECO:0000256" key="3">
    <source>
        <dbReference type="ARBA" id="ARBA00017035"/>
    </source>
</evidence>
<evidence type="ECO:0000256" key="8">
    <source>
        <dbReference type="RuleBase" id="RU364108"/>
    </source>
</evidence>
<dbReference type="GO" id="GO:0015031">
    <property type="term" value="P:protein transport"/>
    <property type="evidence" value="ECO:0007669"/>
    <property type="project" value="UniProtKB-KW"/>
</dbReference>
<dbReference type="Pfam" id="PF21192">
    <property type="entry name" value="OB_NMD3"/>
    <property type="match status" value="1"/>
</dbReference>
<evidence type="ECO:0000256" key="6">
    <source>
        <dbReference type="ARBA" id="ARBA00022927"/>
    </source>
</evidence>
<evidence type="ECO:0000256" key="2">
    <source>
        <dbReference type="ARBA" id="ARBA00009794"/>
    </source>
</evidence>
<comment type="function">
    <text evidence="1 8">Acts as an adapter for the XPO1/CRM1-mediated export of the 60S ribosomal subunit.</text>
</comment>
<comment type="subcellular location">
    <subcellularLocation>
        <location evidence="8">Cytoplasm</location>
    </subcellularLocation>
    <subcellularLocation>
        <location evidence="8">Nucleus</location>
    </subcellularLocation>
</comment>
<evidence type="ECO:0000256" key="7">
    <source>
        <dbReference type="ARBA" id="ARBA00023242"/>
    </source>
</evidence>
<dbReference type="GO" id="GO:0000055">
    <property type="term" value="P:ribosomal large subunit export from nucleus"/>
    <property type="evidence" value="ECO:0007669"/>
    <property type="project" value="TreeGrafter"/>
</dbReference>
<dbReference type="GO" id="GO:0005634">
    <property type="term" value="C:nucleus"/>
    <property type="evidence" value="ECO:0007669"/>
    <property type="project" value="UniProtKB-SubCell"/>
</dbReference>
<dbReference type="AlphaFoldDB" id="A0A0N5A7L9"/>
<keyword evidence="5 8" id="KW-0963">Cytoplasm</keyword>
<keyword evidence="6 8" id="KW-0653">Protein transport</keyword>
<accession>A0A0N5A7L9</accession>
<dbReference type="GO" id="GO:0005737">
    <property type="term" value="C:cytoplasm"/>
    <property type="evidence" value="ECO:0007669"/>
    <property type="project" value="UniProtKB-SubCell"/>
</dbReference>
<evidence type="ECO:0000259" key="9">
    <source>
        <dbReference type="Pfam" id="PF04981"/>
    </source>
</evidence>
<keyword evidence="7 8" id="KW-0539">Nucleus</keyword>
<dbReference type="PANTHER" id="PTHR12746:SF2">
    <property type="entry name" value="60S RIBOSOMAL EXPORT PROTEIN NMD3"/>
    <property type="match status" value="1"/>
</dbReference>
<dbReference type="Pfam" id="PF04981">
    <property type="entry name" value="NMD3"/>
    <property type="match status" value="1"/>
</dbReference>
<dbReference type="InterPro" id="IPR039768">
    <property type="entry name" value="Nmd3"/>
</dbReference>
<feature type="domain" description="Nmd3 N-terminal" evidence="9">
    <location>
        <begin position="16"/>
        <end position="245"/>
    </location>
</feature>
<protein>
    <recommendedName>
        <fullName evidence="3 8">60S ribosomal export protein NMD3</fullName>
    </recommendedName>
</protein>
<feature type="domain" description="60S ribosomal export protein NMD3 OB-fold" evidence="10">
    <location>
        <begin position="312"/>
        <end position="407"/>
    </location>
</feature>
<dbReference type="STRING" id="451379.A0A0N5A7L9"/>
<comment type="similarity">
    <text evidence="2 8">Belongs to the NMD3 family.</text>
</comment>
<feature type="domain" description="60S ribosomal export protein NMD3 SH3" evidence="11">
    <location>
        <begin position="248"/>
        <end position="295"/>
    </location>
</feature>
<dbReference type="WBParaSite" id="SMUV_0000002301-mRNA-1">
    <property type="protein sequence ID" value="SMUV_0000002301-mRNA-1"/>
    <property type="gene ID" value="SMUV_0000002301"/>
</dbReference>
<dbReference type="PANTHER" id="PTHR12746">
    <property type="entry name" value="NONSENSE-MEDIATED MRNA DECAY PROTEIN 3"/>
    <property type="match status" value="1"/>
</dbReference>
<evidence type="ECO:0000259" key="10">
    <source>
        <dbReference type="Pfam" id="PF21192"/>
    </source>
</evidence>
<proteinExistence type="inferred from homology"/>
<name>A0A0N5A7L9_9BILA</name>
<evidence type="ECO:0000256" key="4">
    <source>
        <dbReference type="ARBA" id="ARBA00022448"/>
    </source>
</evidence>
<dbReference type="InterPro" id="IPR007064">
    <property type="entry name" value="Nmd3_N"/>
</dbReference>
<organism evidence="12 13">
    <name type="scientific">Syphacia muris</name>
    <dbReference type="NCBI Taxonomy" id="451379"/>
    <lineage>
        <taxon>Eukaryota</taxon>
        <taxon>Metazoa</taxon>
        <taxon>Ecdysozoa</taxon>
        <taxon>Nematoda</taxon>
        <taxon>Chromadorea</taxon>
        <taxon>Rhabditida</taxon>
        <taxon>Spirurina</taxon>
        <taxon>Oxyuridomorpha</taxon>
        <taxon>Oxyuroidea</taxon>
        <taxon>Oxyuridae</taxon>
        <taxon>Syphacia</taxon>
    </lineage>
</organism>
<keyword evidence="4 8" id="KW-0813">Transport</keyword>
<evidence type="ECO:0000256" key="5">
    <source>
        <dbReference type="ARBA" id="ARBA00022490"/>
    </source>
</evidence>
<dbReference type="GO" id="GO:0043023">
    <property type="term" value="F:ribosomal large subunit binding"/>
    <property type="evidence" value="ECO:0007669"/>
    <property type="project" value="InterPro"/>
</dbReference>
<evidence type="ECO:0000256" key="1">
    <source>
        <dbReference type="ARBA" id="ARBA00002269"/>
    </source>
</evidence>
<keyword evidence="12" id="KW-1185">Reference proteome</keyword>